<evidence type="ECO:0000313" key="4">
    <source>
        <dbReference type="Proteomes" id="UP000251942"/>
    </source>
</evidence>
<reference evidence="1 3" key="1">
    <citation type="submission" date="2015-11" db="EMBL/GenBank/DDBJ databases">
        <title>Genomic analysis of 38 Legionella species identifies large and diverse effector repertoires.</title>
        <authorList>
            <person name="Burstein D."/>
            <person name="Amaro F."/>
            <person name="Zusman T."/>
            <person name="Lifshitz Z."/>
            <person name="Cohen O."/>
            <person name="Gilbert J.A."/>
            <person name="Pupko T."/>
            <person name="Shuman H.A."/>
            <person name="Segal G."/>
        </authorList>
    </citation>
    <scope>NUCLEOTIDE SEQUENCE [LARGE SCALE GENOMIC DNA]</scope>
    <source>
        <strain evidence="1 3">WO-44C</strain>
    </source>
</reference>
<dbReference type="EMBL" id="LNYB01000085">
    <property type="protein sequence ID" value="KTC94889.1"/>
    <property type="molecule type" value="Genomic_DNA"/>
</dbReference>
<proteinExistence type="predicted"/>
<dbReference type="EMBL" id="UASS01000032">
    <property type="protein sequence ID" value="SPX62027.1"/>
    <property type="molecule type" value="Genomic_DNA"/>
</dbReference>
<evidence type="ECO:0000313" key="3">
    <source>
        <dbReference type="Proteomes" id="UP000054698"/>
    </source>
</evidence>
<dbReference type="RefSeq" id="WP_156413394.1">
    <property type="nucleotide sequence ID" value="NZ_CAAAHT010000033.1"/>
</dbReference>
<dbReference type="PATRIC" id="fig|453.4.peg.2800"/>
<dbReference type="OrthoDB" id="5653903at2"/>
<reference evidence="2 4" key="2">
    <citation type="submission" date="2018-06" db="EMBL/GenBank/DDBJ databases">
        <authorList>
            <consortium name="Pathogen Informatics"/>
            <person name="Doyle S."/>
        </authorList>
    </citation>
    <scope>NUCLEOTIDE SEQUENCE [LARGE SCALE GENOMIC DNA]</scope>
    <source>
        <strain evidence="2 4">NCTC12022</strain>
    </source>
</reference>
<organism evidence="1 3">
    <name type="scientific">Legionella feeleii</name>
    <dbReference type="NCBI Taxonomy" id="453"/>
    <lineage>
        <taxon>Bacteria</taxon>
        <taxon>Pseudomonadati</taxon>
        <taxon>Pseudomonadota</taxon>
        <taxon>Gammaproteobacteria</taxon>
        <taxon>Legionellales</taxon>
        <taxon>Legionellaceae</taxon>
        <taxon>Legionella</taxon>
    </lineage>
</organism>
<evidence type="ECO:0000313" key="1">
    <source>
        <dbReference type="EMBL" id="KTC94889.1"/>
    </source>
</evidence>
<gene>
    <name evidence="1" type="ORF">Lfee_2553</name>
    <name evidence="2" type="ORF">NCTC12022_02784</name>
</gene>
<name>A0A0W0TH69_9GAMM</name>
<sequence length="56" mass="6228">MTLIEKIIEAILSDDASTAKQSEILIRIYENSSNQALIDDCFICLCGYGLKTLMSQ</sequence>
<accession>A0A0W0TH69</accession>
<protein>
    <submittedName>
        <fullName evidence="1">Uncharacterized protein</fullName>
    </submittedName>
</protein>
<keyword evidence="3" id="KW-1185">Reference proteome</keyword>
<dbReference type="Proteomes" id="UP000054698">
    <property type="component" value="Unassembled WGS sequence"/>
</dbReference>
<dbReference type="Proteomes" id="UP000251942">
    <property type="component" value="Unassembled WGS sequence"/>
</dbReference>
<dbReference type="AlphaFoldDB" id="A0A0W0TH69"/>
<dbReference type="STRING" id="453.Lfee_2553"/>
<evidence type="ECO:0000313" key="2">
    <source>
        <dbReference type="EMBL" id="SPX62027.1"/>
    </source>
</evidence>